<dbReference type="SUPFAM" id="SSF63748">
    <property type="entry name" value="Tudor/PWWP/MBT"/>
    <property type="match status" value="1"/>
</dbReference>
<dbReference type="PANTHER" id="PTHR22948:SF65">
    <property type="entry name" value="A-KINASE ANCHORING PROTEIN 1"/>
    <property type="match status" value="1"/>
</dbReference>
<evidence type="ECO:0000259" key="4">
    <source>
        <dbReference type="PROSITE" id="PS50304"/>
    </source>
</evidence>
<dbReference type="eggNOG" id="KOG2279">
    <property type="taxonomic scope" value="Eukaryota"/>
</dbReference>
<evidence type="ECO:0000256" key="1">
    <source>
        <dbReference type="PROSITE-ProRule" id="PRU00117"/>
    </source>
</evidence>
<dbReference type="InterPro" id="IPR002999">
    <property type="entry name" value="Tudor"/>
</dbReference>
<feature type="domain" description="Tudor" evidence="4">
    <location>
        <begin position="674"/>
        <end position="732"/>
    </location>
</feature>
<dbReference type="CDD" id="cd20407">
    <property type="entry name" value="Tudor_AKAP1"/>
    <property type="match status" value="1"/>
</dbReference>
<dbReference type="STRING" id="136037.A0A067RI17"/>
<dbReference type="SUPFAM" id="SSF54791">
    <property type="entry name" value="Eukaryotic type KH-domain (KH-domain type I)"/>
    <property type="match status" value="1"/>
</dbReference>
<organism evidence="5 6">
    <name type="scientific">Zootermopsis nevadensis</name>
    <name type="common">Dampwood termite</name>
    <dbReference type="NCBI Taxonomy" id="136037"/>
    <lineage>
        <taxon>Eukaryota</taxon>
        <taxon>Metazoa</taxon>
        <taxon>Ecdysozoa</taxon>
        <taxon>Arthropoda</taxon>
        <taxon>Hexapoda</taxon>
        <taxon>Insecta</taxon>
        <taxon>Pterygota</taxon>
        <taxon>Neoptera</taxon>
        <taxon>Polyneoptera</taxon>
        <taxon>Dictyoptera</taxon>
        <taxon>Blattodea</taxon>
        <taxon>Blattoidea</taxon>
        <taxon>Termitoidae</taxon>
        <taxon>Termopsidae</taxon>
        <taxon>Zootermopsis</taxon>
    </lineage>
</organism>
<keyword evidence="5" id="KW-0808">Transferase</keyword>
<dbReference type="InParanoid" id="A0A067RI17"/>
<dbReference type="InterPro" id="IPR035437">
    <property type="entry name" value="SNase_OB-fold_sf"/>
</dbReference>
<dbReference type="InterPro" id="IPR004087">
    <property type="entry name" value="KH_dom"/>
</dbReference>
<proteinExistence type="predicted"/>
<keyword evidence="3" id="KW-1133">Transmembrane helix</keyword>
<dbReference type="GO" id="GO:0016301">
    <property type="term" value="F:kinase activity"/>
    <property type="evidence" value="ECO:0007669"/>
    <property type="project" value="UniProtKB-KW"/>
</dbReference>
<evidence type="ECO:0000313" key="5">
    <source>
        <dbReference type="EMBL" id="KDR20045.1"/>
    </source>
</evidence>
<dbReference type="InterPro" id="IPR050621">
    <property type="entry name" value="Tudor_domain_containing"/>
</dbReference>
<protein>
    <submittedName>
        <fullName evidence="5">A kinase anchor protein 1, mitochondrial</fullName>
    </submittedName>
</protein>
<dbReference type="InterPro" id="IPR047367">
    <property type="entry name" value="Tudor_AKAP1"/>
</dbReference>
<dbReference type="Pfam" id="PF00013">
    <property type="entry name" value="KH_1"/>
    <property type="match status" value="1"/>
</dbReference>
<dbReference type="GO" id="GO:0010468">
    <property type="term" value="P:regulation of gene expression"/>
    <property type="evidence" value="ECO:0007669"/>
    <property type="project" value="UniProtKB-ARBA"/>
</dbReference>
<dbReference type="InterPro" id="IPR036612">
    <property type="entry name" value="KH_dom_type_1_sf"/>
</dbReference>
<reference evidence="5 6" key="1">
    <citation type="journal article" date="2014" name="Nat. Commun.">
        <title>Molecular traces of alternative social organization in a termite genome.</title>
        <authorList>
            <person name="Terrapon N."/>
            <person name="Li C."/>
            <person name="Robertson H.M."/>
            <person name="Ji L."/>
            <person name="Meng X."/>
            <person name="Booth W."/>
            <person name="Chen Z."/>
            <person name="Childers C.P."/>
            <person name="Glastad K.M."/>
            <person name="Gokhale K."/>
            <person name="Gowin J."/>
            <person name="Gronenberg W."/>
            <person name="Hermansen R.A."/>
            <person name="Hu H."/>
            <person name="Hunt B.G."/>
            <person name="Huylmans A.K."/>
            <person name="Khalil S.M."/>
            <person name="Mitchell R.D."/>
            <person name="Munoz-Torres M.C."/>
            <person name="Mustard J.A."/>
            <person name="Pan H."/>
            <person name="Reese J.T."/>
            <person name="Scharf M.E."/>
            <person name="Sun F."/>
            <person name="Vogel H."/>
            <person name="Xiao J."/>
            <person name="Yang W."/>
            <person name="Yang Z."/>
            <person name="Yang Z."/>
            <person name="Zhou J."/>
            <person name="Zhu J."/>
            <person name="Brent C.S."/>
            <person name="Elsik C.G."/>
            <person name="Goodisman M.A."/>
            <person name="Liberles D.A."/>
            <person name="Roe R.M."/>
            <person name="Vargo E.L."/>
            <person name="Vilcinskas A."/>
            <person name="Wang J."/>
            <person name="Bornberg-Bauer E."/>
            <person name="Korb J."/>
            <person name="Zhang G."/>
            <person name="Liebig J."/>
        </authorList>
    </citation>
    <scope>NUCLEOTIDE SEQUENCE [LARGE SCALE GENOMIC DNA]</scope>
    <source>
        <tissue evidence="5">Whole organism</tissue>
    </source>
</reference>
<dbReference type="CDD" id="cd22395">
    <property type="entry name" value="KH-I_AKAP1"/>
    <property type="match status" value="1"/>
</dbReference>
<dbReference type="InterPro" id="IPR047368">
    <property type="entry name" value="KH-I_AKAP1"/>
</dbReference>
<dbReference type="PROSITE" id="PS50084">
    <property type="entry name" value="KH_TYPE_1"/>
    <property type="match status" value="1"/>
</dbReference>
<keyword evidence="3" id="KW-0472">Membrane</keyword>
<sequence>MVPNSSRQLLVWSLPTLAFLLSLLWYHRKRGTSFRSDPGGTTEDTGSTSGDKSQQVEDLQVSITASLPAERQQTGKDLRETVTIVCGDKEIKIDKPKGPAVKEETTLEASHQQSLELVLKERVLTETALSVFTGVPGEVGNCEDSDMNEIDIKKEIQEMSAVEFPVDKLVCVQKIPVKSVMKEEAKIAMLEGSICNGLESPEHLTDKISDTDSSVAQVEKEVHEKLTTSVATNISPQVSSESSQTLPEVHVLATREPLERTAEEQNSVGGVVEALPMNIISSEEISRRLQISDIRIQQDNKDTSVGCEDSEDEAQVLPLNINISDDLKFVESFEKSIDSIQLAIDTKVSSVVEDMEEPEDNESVSSVDSFSVATTIVTRKSSIETLTMEKLAHEEEDSKKSAGEVTVEGSESVPLECTLSSLELNENVKGEASSDADGMSGNGAMAGTFAVVSKHQRTERDSANHSPADVMLASPSISSCSDAQSEGSSDSGKGCSDVATPPSRTPASGSSLSGDAPLPSVYEFVLPQHLVGRLIGRHGCFVHQIKEKTNASIFIKRHPDTQKLKICAVEGTQADIESALEMIRQRFPPKRYPNVSLEQVSFLPPVPTFPLIPETLQLPLVEGVNNDVILSSLVSPAHFFLQQPTHPTFPALIRQDACMNVCYSEPAAPPLPTPIQLTSICVAPAMGGWYRAQVVAVDSETDACDIKFVDYGGYVTVTSSVLRQIRGDFLTLPFQAAECYLANVIPFGGHEAEWSKEAVDSMEELTQGQVLQAQVCGYAEDSMPLVYLYAIHGSQVVLINQELVSQGLAEWVESAEA</sequence>
<dbReference type="EMBL" id="KK852620">
    <property type="protein sequence ID" value="KDR20045.1"/>
    <property type="molecule type" value="Genomic_DNA"/>
</dbReference>
<dbReference type="InterPro" id="IPR004088">
    <property type="entry name" value="KH_dom_type_1"/>
</dbReference>
<feature type="compositionally biased region" description="Basic and acidic residues" evidence="2">
    <location>
        <begin position="393"/>
        <end position="402"/>
    </location>
</feature>
<dbReference type="Proteomes" id="UP000027135">
    <property type="component" value="Unassembled WGS sequence"/>
</dbReference>
<feature type="compositionally biased region" description="Low complexity" evidence="2">
    <location>
        <begin position="36"/>
        <end position="53"/>
    </location>
</feature>
<feature type="region of interest" description="Disordered" evidence="2">
    <location>
        <begin position="34"/>
        <end position="58"/>
    </location>
</feature>
<dbReference type="SMART" id="SM00333">
    <property type="entry name" value="TUDOR"/>
    <property type="match status" value="1"/>
</dbReference>
<feature type="transmembrane region" description="Helical" evidence="3">
    <location>
        <begin position="9"/>
        <end position="26"/>
    </location>
</feature>
<dbReference type="PROSITE" id="PS50304">
    <property type="entry name" value="TUDOR"/>
    <property type="match status" value="1"/>
</dbReference>
<dbReference type="OrthoDB" id="10069557at2759"/>
<name>A0A067RI17_ZOONE</name>
<dbReference type="Gene3D" id="3.30.1370.10">
    <property type="entry name" value="K Homology domain, type 1"/>
    <property type="match status" value="1"/>
</dbReference>
<feature type="region of interest" description="Disordered" evidence="2">
    <location>
        <begin position="393"/>
        <end position="413"/>
    </location>
</feature>
<gene>
    <name evidence="5" type="ORF">L798_05437</name>
</gene>
<dbReference type="Gene3D" id="2.40.50.90">
    <property type="match status" value="1"/>
</dbReference>
<dbReference type="AlphaFoldDB" id="A0A067RI17"/>
<dbReference type="GO" id="GO:0005739">
    <property type="term" value="C:mitochondrion"/>
    <property type="evidence" value="ECO:0007669"/>
    <property type="project" value="UniProtKB-ARBA"/>
</dbReference>
<evidence type="ECO:0000256" key="3">
    <source>
        <dbReference type="SAM" id="Phobius"/>
    </source>
</evidence>
<feature type="region of interest" description="Disordered" evidence="2">
    <location>
        <begin position="454"/>
        <end position="513"/>
    </location>
</feature>
<evidence type="ECO:0000313" key="6">
    <source>
        <dbReference type="Proteomes" id="UP000027135"/>
    </source>
</evidence>
<dbReference type="PANTHER" id="PTHR22948">
    <property type="entry name" value="TUDOR DOMAIN CONTAINING PROTEIN"/>
    <property type="match status" value="1"/>
</dbReference>
<dbReference type="SMART" id="SM00322">
    <property type="entry name" value="KH"/>
    <property type="match status" value="1"/>
</dbReference>
<evidence type="ECO:0000256" key="2">
    <source>
        <dbReference type="SAM" id="MobiDB-lite"/>
    </source>
</evidence>
<accession>A0A067RI17</accession>
<keyword evidence="5" id="KW-0418">Kinase</keyword>
<keyword evidence="1" id="KW-0694">RNA-binding</keyword>
<dbReference type="Pfam" id="PF00567">
    <property type="entry name" value="TUDOR"/>
    <property type="match status" value="1"/>
</dbReference>
<keyword evidence="3" id="KW-0812">Transmembrane</keyword>
<dbReference type="Gene3D" id="2.30.30.140">
    <property type="match status" value="1"/>
</dbReference>
<feature type="compositionally biased region" description="Polar residues" evidence="2">
    <location>
        <begin position="475"/>
        <end position="491"/>
    </location>
</feature>
<keyword evidence="6" id="KW-1185">Reference proteome</keyword>
<dbReference type="SUPFAM" id="SSF50199">
    <property type="entry name" value="Staphylococcal nuclease"/>
    <property type="match status" value="1"/>
</dbReference>
<dbReference type="GO" id="GO:0003723">
    <property type="term" value="F:RNA binding"/>
    <property type="evidence" value="ECO:0007669"/>
    <property type="project" value="UniProtKB-UniRule"/>
</dbReference>